<protein>
    <submittedName>
        <fullName evidence="1">Uncharacterized protein</fullName>
    </submittedName>
</protein>
<name>A0A0F9JUR8_9ZZZZ</name>
<gene>
    <name evidence="1" type="ORF">LCGC14_1781790</name>
</gene>
<proteinExistence type="predicted"/>
<organism evidence="1">
    <name type="scientific">marine sediment metagenome</name>
    <dbReference type="NCBI Taxonomy" id="412755"/>
    <lineage>
        <taxon>unclassified sequences</taxon>
        <taxon>metagenomes</taxon>
        <taxon>ecological metagenomes</taxon>
    </lineage>
</organism>
<reference evidence="1" key="1">
    <citation type="journal article" date="2015" name="Nature">
        <title>Complex archaea that bridge the gap between prokaryotes and eukaryotes.</title>
        <authorList>
            <person name="Spang A."/>
            <person name="Saw J.H."/>
            <person name="Jorgensen S.L."/>
            <person name="Zaremba-Niedzwiedzka K."/>
            <person name="Martijn J."/>
            <person name="Lind A.E."/>
            <person name="van Eijk R."/>
            <person name="Schleper C."/>
            <person name="Guy L."/>
            <person name="Ettema T.J."/>
        </authorList>
    </citation>
    <scope>NUCLEOTIDE SEQUENCE</scope>
</reference>
<sequence>MKDKRAIIIKDSKLQRIRNNFRSLFASAVNDRWNRLFDEMGKLRYTQEGVRRPISKFSADELVKFRDLQKNQNELTGLLNRSICSCIVCGKGERDMVYNKPYNSWYCTECYGMERRRALSKHRKGRYIEDHSKTFT</sequence>
<evidence type="ECO:0000313" key="1">
    <source>
        <dbReference type="EMBL" id="KKM02703.1"/>
    </source>
</evidence>
<accession>A0A0F9JUR8</accession>
<dbReference type="AlphaFoldDB" id="A0A0F9JUR8"/>
<dbReference type="EMBL" id="LAZR01016861">
    <property type="protein sequence ID" value="KKM02703.1"/>
    <property type="molecule type" value="Genomic_DNA"/>
</dbReference>
<comment type="caution">
    <text evidence="1">The sequence shown here is derived from an EMBL/GenBank/DDBJ whole genome shotgun (WGS) entry which is preliminary data.</text>
</comment>